<organism evidence="2 3">
    <name type="scientific">Ectocarpus siliculosus</name>
    <name type="common">Brown alga</name>
    <name type="synonym">Conferva siliculosa</name>
    <dbReference type="NCBI Taxonomy" id="2880"/>
    <lineage>
        <taxon>Eukaryota</taxon>
        <taxon>Sar</taxon>
        <taxon>Stramenopiles</taxon>
        <taxon>Ochrophyta</taxon>
        <taxon>PX clade</taxon>
        <taxon>Phaeophyceae</taxon>
        <taxon>Ectocarpales</taxon>
        <taxon>Ectocarpaceae</taxon>
        <taxon>Ectocarpus</taxon>
    </lineage>
</organism>
<sequence length="273" mass="30652">MSAAADEGDSSVLGPLRPLSPTEDGGDVFNPNPLARNDPERARVNNLITILAGTPMAEWKPAVIDEYMESLLKRGIFRQTMDERLAKVRSGEEREALARVDSYMTGFLGHEWRKASRKKVSVILSAAAEGPMELDDCVQTLGKADLLDSDLTEYVASLITAEERKCVKSVLLKVLKTVRDRIQAELRMGARPEIRTLARALAIEDGAQRKEFLQHAFPKLEELDEFVKFVEEGIDFLGDDFGFAVRTNMPQEHFDKMKAIYAEASAMRRMYLQ</sequence>
<proteinExistence type="predicted"/>
<reference evidence="2 3" key="1">
    <citation type="journal article" date="2010" name="Nature">
        <title>The Ectocarpus genome and the independent evolution of multicellularity in brown algae.</title>
        <authorList>
            <person name="Cock J.M."/>
            <person name="Sterck L."/>
            <person name="Rouze P."/>
            <person name="Scornet D."/>
            <person name="Allen A.E."/>
            <person name="Amoutzias G."/>
            <person name="Anthouard V."/>
            <person name="Artiguenave F."/>
            <person name="Aury J.M."/>
            <person name="Badger J.H."/>
            <person name="Beszteri B."/>
            <person name="Billiau K."/>
            <person name="Bonnet E."/>
            <person name="Bothwell J.H."/>
            <person name="Bowler C."/>
            <person name="Boyen C."/>
            <person name="Brownlee C."/>
            <person name="Carrano C.J."/>
            <person name="Charrier B."/>
            <person name="Cho G.Y."/>
            <person name="Coelho S.M."/>
            <person name="Collen J."/>
            <person name="Corre E."/>
            <person name="Da Silva C."/>
            <person name="Delage L."/>
            <person name="Delaroque N."/>
            <person name="Dittami S.M."/>
            <person name="Doulbeau S."/>
            <person name="Elias M."/>
            <person name="Farnham G."/>
            <person name="Gachon C.M."/>
            <person name="Gschloessl B."/>
            <person name="Heesch S."/>
            <person name="Jabbari K."/>
            <person name="Jubin C."/>
            <person name="Kawai H."/>
            <person name="Kimura K."/>
            <person name="Kloareg B."/>
            <person name="Kupper F.C."/>
            <person name="Lang D."/>
            <person name="Le Bail A."/>
            <person name="Leblanc C."/>
            <person name="Lerouge P."/>
            <person name="Lohr M."/>
            <person name="Lopez P.J."/>
            <person name="Martens C."/>
            <person name="Maumus F."/>
            <person name="Michel G."/>
            <person name="Miranda-Saavedra D."/>
            <person name="Morales J."/>
            <person name="Moreau H."/>
            <person name="Motomura T."/>
            <person name="Nagasato C."/>
            <person name="Napoli C.A."/>
            <person name="Nelson D.R."/>
            <person name="Nyvall-Collen P."/>
            <person name="Peters A.F."/>
            <person name="Pommier C."/>
            <person name="Potin P."/>
            <person name="Poulain J."/>
            <person name="Quesneville H."/>
            <person name="Read B."/>
            <person name="Rensing S.A."/>
            <person name="Ritter A."/>
            <person name="Rousvoal S."/>
            <person name="Samanta M."/>
            <person name="Samson G."/>
            <person name="Schroeder D.C."/>
            <person name="Segurens B."/>
            <person name="Strittmatter M."/>
            <person name="Tonon T."/>
            <person name="Tregear J.W."/>
            <person name="Valentin K."/>
            <person name="von Dassow P."/>
            <person name="Yamagishi T."/>
            <person name="Van de Peer Y."/>
            <person name="Wincker P."/>
        </authorList>
    </citation>
    <scope>NUCLEOTIDE SEQUENCE [LARGE SCALE GENOMIC DNA]</scope>
    <source>
        <strain evidence="3">Ec32 / CCAP1310/4</strain>
    </source>
</reference>
<accession>D7FS73</accession>
<gene>
    <name evidence="2" type="ORF">Esi_0228_0034</name>
</gene>
<evidence type="ECO:0000313" key="3">
    <source>
        <dbReference type="Proteomes" id="UP000002630"/>
    </source>
</evidence>
<feature type="region of interest" description="Disordered" evidence="1">
    <location>
        <begin position="1"/>
        <end position="37"/>
    </location>
</feature>
<dbReference type="InParanoid" id="D7FS73"/>
<dbReference type="EMBL" id="FN649760">
    <property type="protein sequence ID" value="CBJ31014.1"/>
    <property type="molecule type" value="Genomic_DNA"/>
</dbReference>
<dbReference type="Proteomes" id="UP000002630">
    <property type="component" value="Unassembled WGS sequence"/>
</dbReference>
<keyword evidence="3" id="KW-1185">Reference proteome</keyword>
<protein>
    <submittedName>
        <fullName evidence="2">Uncharacterized protein</fullName>
    </submittedName>
</protein>
<dbReference type="AlphaFoldDB" id="D7FS73"/>
<name>D7FS73_ECTSI</name>
<evidence type="ECO:0000256" key="1">
    <source>
        <dbReference type="SAM" id="MobiDB-lite"/>
    </source>
</evidence>
<dbReference type="OrthoDB" id="191401at2759"/>
<evidence type="ECO:0000313" key="2">
    <source>
        <dbReference type="EMBL" id="CBJ31014.1"/>
    </source>
</evidence>